<evidence type="ECO:0000313" key="2">
    <source>
        <dbReference type="EMBL" id="PIR87845.1"/>
    </source>
</evidence>
<dbReference type="AlphaFoldDB" id="A0A2H0UPW6"/>
<accession>A0A2H0UPW6</accession>
<name>A0A2H0UPW6_9BACT</name>
<dbReference type="Pfam" id="PF00485">
    <property type="entry name" value="PRK"/>
    <property type="match status" value="1"/>
</dbReference>
<dbReference type="GO" id="GO:0005524">
    <property type="term" value="F:ATP binding"/>
    <property type="evidence" value="ECO:0007669"/>
    <property type="project" value="InterPro"/>
</dbReference>
<evidence type="ECO:0000313" key="3">
    <source>
        <dbReference type="Proteomes" id="UP000230903"/>
    </source>
</evidence>
<feature type="domain" description="Phosphoribulokinase/uridine kinase" evidence="1">
    <location>
        <begin position="98"/>
        <end position="181"/>
    </location>
</feature>
<dbReference type="Gene3D" id="3.40.50.300">
    <property type="entry name" value="P-loop containing nucleotide triphosphate hydrolases"/>
    <property type="match status" value="1"/>
</dbReference>
<dbReference type="EMBL" id="PFBC01000038">
    <property type="protein sequence ID" value="PIR87845.1"/>
    <property type="molecule type" value="Genomic_DNA"/>
</dbReference>
<dbReference type="GO" id="GO:0016301">
    <property type="term" value="F:kinase activity"/>
    <property type="evidence" value="ECO:0007669"/>
    <property type="project" value="InterPro"/>
</dbReference>
<dbReference type="InterPro" id="IPR006083">
    <property type="entry name" value="PRK/URK"/>
</dbReference>
<comment type="caution">
    <text evidence="2">The sequence shown here is derived from an EMBL/GenBank/DDBJ whole genome shotgun (WGS) entry which is preliminary data.</text>
</comment>
<dbReference type="InterPro" id="IPR027417">
    <property type="entry name" value="P-loop_NTPase"/>
</dbReference>
<dbReference type="SUPFAM" id="SSF52540">
    <property type="entry name" value="P-loop containing nucleoside triphosphate hydrolases"/>
    <property type="match status" value="1"/>
</dbReference>
<evidence type="ECO:0000259" key="1">
    <source>
        <dbReference type="Pfam" id="PF00485"/>
    </source>
</evidence>
<reference evidence="3" key="1">
    <citation type="submission" date="2017-09" db="EMBL/GenBank/DDBJ databases">
        <title>Depth-based differentiation of microbial function through sediment-hosted aquifers and enrichment of novel symbionts in the deep terrestrial subsurface.</title>
        <authorList>
            <person name="Probst A.J."/>
            <person name="Ladd B."/>
            <person name="Jarett J.K."/>
            <person name="Geller-Mcgrath D.E."/>
            <person name="Sieber C.M.K."/>
            <person name="Emerson J.B."/>
            <person name="Anantharaman K."/>
            <person name="Thomas B.C."/>
            <person name="Malmstrom R."/>
            <person name="Stieglmeier M."/>
            <person name="Klingl A."/>
            <person name="Woyke T."/>
            <person name="Ryan C.M."/>
            <person name="Banfield J.F."/>
        </authorList>
    </citation>
    <scope>NUCLEOTIDE SEQUENCE [LARGE SCALE GENOMIC DNA]</scope>
</reference>
<gene>
    <name evidence="2" type="ORF">COU10_02405</name>
</gene>
<organism evidence="2 3">
    <name type="scientific">Candidatus Harrisonbacteria bacterium CG10_big_fil_rev_8_21_14_0_10_45_28</name>
    <dbReference type="NCBI Taxonomy" id="1974586"/>
    <lineage>
        <taxon>Bacteria</taxon>
        <taxon>Candidatus Harrisoniibacteriota</taxon>
    </lineage>
</organism>
<proteinExistence type="predicted"/>
<protein>
    <recommendedName>
        <fullName evidence="1">Phosphoribulokinase/uridine kinase domain-containing protein</fullName>
    </recommendedName>
</protein>
<dbReference type="Proteomes" id="UP000230903">
    <property type="component" value="Unassembled WGS sequence"/>
</dbReference>
<sequence length="195" mass="22144">MKINLLEKLLATQPKVGEVTFIAVDGHGGSGKSTLAKILAEKLNAEIIHTDDFAGWDNPLNWYPKVIKEVFEPIANEAKTLSYQPASWWENHHPEPVVNQPVTDIMILEGVSSSRKEFRDYISFSIFVDTPKGICLKRGVERDSGTGKSKEEITEMWEKWFEEENEYMKRDNPKASADLVVDGTKPFGEQIEFEI</sequence>